<gene>
    <name evidence="1" type="ORF">A4A49_07162</name>
</gene>
<evidence type="ECO:0000313" key="2">
    <source>
        <dbReference type="Proteomes" id="UP000187609"/>
    </source>
</evidence>
<dbReference type="PANTHER" id="PTHR33233">
    <property type="entry name" value="ENDONUCLEASE/EXONUCLEASE/PHOSPHATASE"/>
    <property type="match status" value="1"/>
</dbReference>
<dbReference type="Proteomes" id="UP000187609">
    <property type="component" value="Unassembled WGS sequence"/>
</dbReference>
<evidence type="ECO:0000313" key="1">
    <source>
        <dbReference type="EMBL" id="OIT02003.1"/>
    </source>
</evidence>
<keyword evidence="2" id="KW-1185">Reference proteome</keyword>
<reference evidence="1" key="1">
    <citation type="submission" date="2016-11" db="EMBL/GenBank/DDBJ databases">
        <title>The genome of Nicotiana attenuata.</title>
        <authorList>
            <person name="Xu S."/>
            <person name="Brockmoeller T."/>
            <person name="Gaquerel E."/>
            <person name="Navarro A."/>
            <person name="Kuhl H."/>
            <person name="Gase K."/>
            <person name="Ling Z."/>
            <person name="Zhou W."/>
            <person name="Kreitzer C."/>
            <person name="Stanke M."/>
            <person name="Tang H."/>
            <person name="Lyons E."/>
            <person name="Pandey P."/>
            <person name="Pandey S.P."/>
            <person name="Timmermann B."/>
            <person name="Baldwin I.T."/>
        </authorList>
    </citation>
    <scope>NUCLEOTIDE SEQUENCE [LARGE SCALE GENOMIC DNA]</scope>
    <source>
        <strain evidence="1">UT</strain>
    </source>
</reference>
<dbReference type="Gramene" id="OIT02003">
    <property type="protein sequence ID" value="OIT02003"/>
    <property type="gene ID" value="A4A49_07162"/>
</dbReference>
<proteinExistence type="predicted"/>
<organism evidence="1 2">
    <name type="scientific">Nicotiana attenuata</name>
    <name type="common">Coyote tobacco</name>
    <dbReference type="NCBI Taxonomy" id="49451"/>
    <lineage>
        <taxon>Eukaryota</taxon>
        <taxon>Viridiplantae</taxon>
        <taxon>Streptophyta</taxon>
        <taxon>Embryophyta</taxon>
        <taxon>Tracheophyta</taxon>
        <taxon>Spermatophyta</taxon>
        <taxon>Magnoliopsida</taxon>
        <taxon>eudicotyledons</taxon>
        <taxon>Gunneridae</taxon>
        <taxon>Pentapetalae</taxon>
        <taxon>asterids</taxon>
        <taxon>lamiids</taxon>
        <taxon>Solanales</taxon>
        <taxon>Solanaceae</taxon>
        <taxon>Nicotianoideae</taxon>
        <taxon>Nicotianeae</taxon>
        <taxon>Nicotiana</taxon>
    </lineage>
</organism>
<accession>A0A1J6IT71</accession>
<protein>
    <submittedName>
        <fullName evidence="1">Uncharacterized protein</fullName>
    </submittedName>
</protein>
<dbReference type="AlphaFoldDB" id="A0A1J6IT71"/>
<dbReference type="EMBL" id="MJEQ01037188">
    <property type="protein sequence ID" value="OIT02003.1"/>
    <property type="molecule type" value="Genomic_DNA"/>
</dbReference>
<comment type="caution">
    <text evidence="1">The sequence shown here is derived from an EMBL/GenBank/DDBJ whole genome shotgun (WGS) entry which is preliminary data.</text>
</comment>
<sequence>MTTTVVASVVETNGNISTVNNSMNSEVVEENRMSKDDNGKSKIHNDCVPSSSNVTIIEKAQSIAHANENSQKLEADKDPVAPVWANLFARNRVASNGLALSYIPPTIVDGSVVIQLDPTETAKEADKWKHSLIVAVISEIPGYNHMKRFISQNWTIACSE</sequence>
<name>A0A1J6IT71_NICAT</name>
<dbReference type="PANTHER" id="PTHR33233:SF17">
    <property type="entry name" value="DUF4283 DOMAIN-CONTAINING PROTEIN"/>
    <property type="match status" value="1"/>
</dbReference>